<dbReference type="InterPro" id="IPR036908">
    <property type="entry name" value="RlpA-like_sf"/>
</dbReference>
<keyword evidence="1 2" id="KW-0732">Signal</keyword>
<dbReference type="Proteomes" id="UP001175271">
    <property type="component" value="Unassembled WGS sequence"/>
</dbReference>
<protein>
    <recommendedName>
        <fullName evidence="3">RlpA-like protein double-psi beta-barrel domain-containing protein</fullName>
    </recommendedName>
</protein>
<dbReference type="Gene3D" id="2.40.40.10">
    <property type="entry name" value="RlpA-like domain"/>
    <property type="match status" value="1"/>
</dbReference>
<reference evidence="4" key="1">
    <citation type="submission" date="2023-06" db="EMBL/GenBank/DDBJ databases">
        <title>Genomic analysis of the entomopathogenic nematode Steinernema hermaphroditum.</title>
        <authorList>
            <person name="Schwarz E.M."/>
            <person name="Heppert J.K."/>
            <person name="Baniya A."/>
            <person name="Schwartz H.T."/>
            <person name="Tan C.-H."/>
            <person name="Antoshechkin I."/>
            <person name="Sternberg P.W."/>
            <person name="Goodrich-Blair H."/>
            <person name="Dillman A.R."/>
        </authorList>
    </citation>
    <scope>NUCLEOTIDE SEQUENCE</scope>
    <source>
        <strain evidence="4">PS9179</strain>
        <tissue evidence="4">Whole animal</tissue>
    </source>
</reference>
<dbReference type="AlphaFoldDB" id="A0AA39LLA8"/>
<evidence type="ECO:0000256" key="1">
    <source>
        <dbReference type="ARBA" id="ARBA00022729"/>
    </source>
</evidence>
<evidence type="ECO:0000256" key="2">
    <source>
        <dbReference type="SAM" id="SignalP"/>
    </source>
</evidence>
<dbReference type="InterPro" id="IPR051477">
    <property type="entry name" value="Expansin_CellWall"/>
</dbReference>
<organism evidence="4 5">
    <name type="scientific">Steinernema hermaphroditum</name>
    <dbReference type="NCBI Taxonomy" id="289476"/>
    <lineage>
        <taxon>Eukaryota</taxon>
        <taxon>Metazoa</taxon>
        <taxon>Ecdysozoa</taxon>
        <taxon>Nematoda</taxon>
        <taxon>Chromadorea</taxon>
        <taxon>Rhabditida</taxon>
        <taxon>Tylenchina</taxon>
        <taxon>Panagrolaimomorpha</taxon>
        <taxon>Strongyloidoidea</taxon>
        <taxon>Steinernematidae</taxon>
        <taxon>Steinernema</taxon>
    </lineage>
</organism>
<dbReference type="EMBL" id="JAUCMV010000004">
    <property type="protein sequence ID" value="KAK0401240.1"/>
    <property type="molecule type" value="Genomic_DNA"/>
</dbReference>
<sequence>MFHPLLLLFALSASTVGEFTFGQPTDGDFTYYNDAGYGACGTQMNAGTEDLVAISYKYWTTANPNDDPLCKNVCVRVSYNGKTIIVPVKDKCPSCDSQHIDLSQTAFAQLADPNDGHIYGAQWSFEQC</sequence>
<dbReference type="CDD" id="cd22273">
    <property type="entry name" value="DPBB_SPI-like"/>
    <property type="match status" value="1"/>
</dbReference>
<dbReference type="NCBIfam" id="NF041659">
    <property type="entry name" value="Papain_Inhib"/>
    <property type="match status" value="1"/>
</dbReference>
<proteinExistence type="predicted"/>
<dbReference type="PANTHER" id="PTHR31836:SF28">
    <property type="entry name" value="SRCR DOMAIN-CONTAINING PROTEIN-RELATED"/>
    <property type="match status" value="1"/>
</dbReference>
<dbReference type="Pfam" id="PF03330">
    <property type="entry name" value="DPBB_1"/>
    <property type="match status" value="1"/>
</dbReference>
<feature type="domain" description="RlpA-like protein double-psi beta-barrel" evidence="3">
    <location>
        <begin position="65"/>
        <end position="118"/>
    </location>
</feature>
<dbReference type="InterPro" id="IPR009009">
    <property type="entry name" value="RlpA-like_DPBB"/>
</dbReference>
<comment type="caution">
    <text evidence="4">The sequence shown here is derived from an EMBL/GenBank/DDBJ whole genome shotgun (WGS) entry which is preliminary data.</text>
</comment>
<evidence type="ECO:0000259" key="3">
    <source>
        <dbReference type="Pfam" id="PF03330"/>
    </source>
</evidence>
<evidence type="ECO:0000313" key="4">
    <source>
        <dbReference type="EMBL" id="KAK0401240.1"/>
    </source>
</evidence>
<dbReference type="GO" id="GO:0004867">
    <property type="term" value="F:serine-type endopeptidase inhibitor activity"/>
    <property type="evidence" value="ECO:0007669"/>
    <property type="project" value="InterPro"/>
</dbReference>
<gene>
    <name evidence="4" type="ORF">QR680_015662</name>
</gene>
<dbReference type="GO" id="GO:0004869">
    <property type="term" value="F:cysteine-type endopeptidase inhibitor activity"/>
    <property type="evidence" value="ECO:0007669"/>
    <property type="project" value="InterPro"/>
</dbReference>
<evidence type="ECO:0000313" key="5">
    <source>
        <dbReference type="Proteomes" id="UP001175271"/>
    </source>
</evidence>
<name>A0AA39LLA8_9BILA</name>
<dbReference type="SUPFAM" id="SSF50685">
    <property type="entry name" value="Barwin-like endoglucanases"/>
    <property type="match status" value="1"/>
</dbReference>
<keyword evidence="5" id="KW-1185">Reference proteome</keyword>
<accession>A0AA39LLA8</accession>
<feature type="signal peptide" evidence="2">
    <location>
        <begin position="1"/>
        <end position="17"/>
    </location>
</feature>
<feature type="chain" id="PRO_5041229906" description="RlpA-like protein double-psi beta-barrel domain-containing protein" evidence="2">
    <location>
        <begin position="18"/>
        <end position="128"/>
    </location>
</feature>
<dbReference type="PANTHER" id="PTHR31836">
    <property type="match status" value="1"/>
</dbReference>
<dbReference type="InterPro" id="IPR048197">
    <property type="entry name" value="Papain_inhib"/>
</dbReference>